<dbReference type="RefSeq" id="WP_184018071.1">
    <property type="nucleotide sequence ID" value="NZ_JACHFD010000008.1"/>
</dbReference>
<feature type="chain" id="PRO_5032352758" description="DUF4394 domain-containing protein" evidence="1">
    <location>
        <begin position="22"/>
        <end position="284"/>
    </location>
</feature>
<evidence type="ECO:0000256" key="1">
    <source>
        <dbReference type="SAM" id="SignalP"/>
    </source>
</evidence>
<dbReference type="InterPro" id="IPR025507">
    <property type="entry name" value="DUF4394"/>
</dbReference>
<dbReference type="AlphaFoldDB" id="A0A840V3R2"/>
<evidence type="ECO:0000313" key="3">
    <source>
        <dbReference type="EMBL" id="MBB5351686.1"/>
    </source>
</evidence>
<dbReference type="InterPro" id="IPR011044">
    <property type="entry name" value="Quino_amine_DH_bsu"/>
</dbReference>
<gene>
    <name evidence="3" type="ORF">HNR46_001925</name>
</gene>
<dbReference type="Proteomes" id="UP000557717">
    <property type="component" value="Unassembled WGS sequence"/>
</dbReference>
<keyword evidence="1" id="KW-0732">Signal</keyword>
<name>A0A840V3R2_9BACT</name>
<dbReference type="Pfam" id="PF14339">
    <property type="entry name" value="DUF4394"/>
    <property type="match status" value="1"/>
</dbReference>
<feature type="domain" description="DUF4394" evidence="2">
    <location>
        <begin position="37"/>
        <end position="252"/>
    </location>
</feature>
<dbReference type="SUPFAM" id="SSF50969">
    <property type="entry name" value="YVTN repeat-like/Quinoprotein amine dehydrogenase"/>
    <property type="match status" value="1"/>
</dbReference>
<comment type="caution">
    <text evidence="3">The sequence shown here is derived from an EMBL/GenBank/DDBJ whole genome shotgun (WGS) entry which is preliminary data.</text>
</comment>
<feature type="signal peptide" evidence="1">
    <location>
        <begin position="1"/>
        <end position="21"/>
    </location>
</feature>
<dbReference type="EMBL" id="JACHFD010000008">
    <property type="protein sequence ID" value="MBB5351686.1"/>
    <property type="molecule type" value="Genomic_DNA"/>
</dbReference>
<accession>A0A840V3R2</accession>
<proteinExistence type="predicted"/>
<organism evidence="3 4">
    <name type="scientific">Haloferula luteola</name>
    <dbReference type="NCBI Taxonomy" id="595692"/>
    <lineage>
        <taxon>Bacteria</taxon>
        <taxon>Pseudomonadati</taxon>
        <taxon>Verrucomicrobiota</taxon>
        <taxon>Verrucomicrobiia</taxon>
        <taxon>Verrucomicrobiales</taxon>
        <taxon>Verrucomicrobiaceae</taxon>
        <taxon>Haloferula</taxon>
    </lineage>
</organism>
<reference evidence="3 4" key="1">
    <citation type="submission" date="2020-08" db="EMBL/GenBank/DDBJ databases">
        <title>Genomic Encyclopedia of Type Strains, Phase IV (KMG-IV): sequencing the most valuable type-strain genomes for metagenomic binning, comparative biology and taxonomic classification.</title>
        <authorList>
            <person name="Goeker M."/>
        </authorList>
    </citation>
    <scope>NUCLEOTIDE SEQUENCE [LARGE SCALE GENOMIC DNA]</scope>
    <source>
        <strain evidence="3 4">YC6886</strain>
    </source>
</reference>
<protein>
    <recommendedName>
        <fullName evidence="2">DUF4394 domain-containing protein</fullName>
    </recommendedName>
</protein>
<keyword evidence="4" id="KW-1185">Reference proteome</keyword>
<sequence>MKIKLLGATGLLILTSSTAHGASLVGLVELGAGSQALSMFDSSSPGIASGAPVTISGLGSGESLLGIDFRPATGQLFGLGSSGSLYTLNLSSGVASQVGSGFGSALSATSYGFDFNPVIDRIRIVGDDDSNTVGHPDLGTATIVTSVFYDSGDVNFGANPNVVHHAYTNSFSPAPSSTQLYAIDTALDILVAQANSAGTLTTIGSLGIDAMDLGGFDIAPDGTAYAAFSNGLVTTLYTLDLTTGSATMIGNPTGSLSGLAVVPEPTTALLCSAASLLGLRRRRA</sequence>
<evidence type="ECO:0000259" key="2">
    <source>
        <dbReference type="Pfam" id="PF14339"/>
    </source>
</evidence>
<evidence type="ECO:0000313" key="4">
    <source>
        <dbReference type="Proteomes" id="UP000557717"/>
    </source>
</evidence>